<keyword evidence="5" id="KW-0206">Cytoskeleton</keyword>
<comment type="similarity">
    <text evidence="2">Belongs to the ARPC4 family.</text>
</comment>
<dbReference type="EMBL" id="KE162937">
    <property type="protein sequence ID" value="EPQ10110.1"/>
    <property type="molecule type" value="Genomic_DNA"/>
</dbReference>
<evidence type="ECO:0000256" key="7">
    <source>
        <dbReference type="ARBA" id="ARBA00060055"/>
    </source>
</evidence>
<gene>
    <name evidence="10" type="ORF">D623_10028341</name>
</gene>
<keyword evidence="4" id="KW-0009">Actin-binding</keyword>
<name>S7N2A0_MYOBR</name>
<evidence type="ECO:0000256" key="3">
    <source>
        <dbReference type="ARBA" id="ARBA00022490"/>
    </source>
</evidence>
<reference evidence="10 11" key="1">
    <citation type="journal article" date="2013" name="Nat. Commun.">
        <title>Genome analysis reveals insights into physiology and longevity of the Brandt's bat Myotis brandtii.</title>
        <authorList>
            <person name="Seim I."/>
            <person name="Fang X."/>
            <person name="Xiong Z."/>
            <person name="Lobanov A.V."/>
            <person name="Huang Z."/>
            <person name="Ma S."/>
            <person name="Feng Y."/>
            <person name="Turanov A.A."/>
            <person name="Zhu Y."/>
            <person name="Lenz T.L."/>
            <person name="Gerashchenko M.V."/>
            <person name="Fan D."/>
            <person name="Hee Yim S."/>
            <person name="Yao X."/>
            <person name="Jordan D."/>
            <person name="Xiong Y."/>
            <person name="Ma Y."/>
            <person name="Lyapunov A.N."/>
            <person name="Chen G."/>
            <person name="Kulakova O.I."/>
            <person name="Sun Y."/>
            <person name="Lee S.G."/>
            <person name="Bronson R.T."/>
            <person name="Moskalev A.A."/>
            <person name="Sunyaev S.R."/>
            <person name="Zhang G."/>
            <person name="Krogh A."/>
            <person name="Wang J."/>
            <person name="Gladyshev V.N."/>
        </authorList>
    </citation>
    <scope>NUCLEOTIDE SEQUENCE [LARGE SCALE GENOMIC DNA]</scope>
</reference>
<dbReference type="Gene3D" id="3.30.1460.20">
    <property type="match status" value="1"/>
</dbReference>
<protein>
    <recommendedName>
        <fullName evidence="8">Actin-related protein 2/3 complex subunit 4</fullName>
    </recommendedName>
    <alternativeName>
        <fullName evidence="9">Arp2/3 complex 20 kDa subunit</fullName>
    </alternativeName>
</protein>
<keyword evidence="11" id="KW-1185">Reference proteome</keyword>
<evidence type="ECO:0000256" key="8">
    <source>
        <dbReference type="ARBA" id="ARBA00073050"/>
    </source>
</evidence>
<organism evidence="10 11">
    <name type="scientific">Myotis brandtii</name>
    <name type="common">Brandt's bat</name>
    <dbReference type="NCBI Taxonomy" id="109478"/>
    <lineage>
        <taxon>Eukaryota</taxon>
        <taxon>Metazoa</taxon>
        <taxon>Chordata</taxon>
        <taxon>Craniata</taxon>
        <taxon>Vertebrata</taxon>
        <taxon>Euteleostomi</taxon>
        <taxon>Mammalia</taxon>
        <taxon>Eutheria</taxon>
        <taxon>Laurasiatheria</taxon>
        <taxon>Chiroptera</taxon>
        <taxon>Yangochiroptera</taxon>
        <taxon>Vespertilionidae</taxon>
        <taxon>Myotis</taxon>
    </lineage>
</organism>
<dbReference type="InterPro" id="IPR008384">
    <property type="entry name" value="ARPC4"/>
</dbReference>
<dbReference type="GO" id="GO:0030041">
    <property type="term" value="P:actin filament polymerization"/>
    <property type="evidence" value="ECO:0007669"/>
    <property type="project" value="InterPro"/>
</dbReference>
<dbReference type="eggNOG" id="KOG1876">
    <property type="taxonomic scope" value="Eukaryota"/>
</dbReference>
<keyword evidence="3" id="KW-0963">Cytoplasm</keyword>
<sequence>MGKESGKEAKQTATLRPYLSAVRATLQAALCLENFSSQVVERHNKPEVEVRSSKELLLQPVTISRNEKEKVLIEGSINSVRVSIAVKQADEIEKILCHKFMRFMMMRAENFFILRRKPVEGYDISFLITNFHTEQMYKHKLVDFVIHFMEEIDKEISEMKLSVNARARIVAEEFLKNKQVAVTVLYSSLCDMAKRSYGKAHTTFNFAALSSARFRASVPKITGKSMPTGVSWDLILPPQRSEHSGSSQIAPLSPPQQAYWNTAVTIIHHFFVLLTVLNI</sequence>
<accession>S7N2A0</accession>
<evidence type="ECO:0000256" key="1">
    <source>
        <dbReference type="ARBA" id="ARBA00004245"/>
    </source>
</evidence>
<dbReference type="GO" id="GO:0005885">
    <property type="term" value="C:Arp2/3 protein complex"/>
    <property type="evidence" value="ECO:0007669"/>
    <property type="project" value="InterPro"/>
</dbReference>
<evidence type="ECO:0000256" key="2">
    <source>
        <dbReference type="ARBA" id="ARBA00005919"/>
    </source>
</evidence>
<dbReference type="GO" id="GO:0051015">
    <property type="term" value="F:actin filament binding"/>
    <property type="evidence" value="ECO:0007669"/>
    <property type="project" value="TreeGrafter"/>
</dbReference>
<evidence type="ECO:0000256" key="4">
    <source>
        <dbReference type="ARBA" id="ARBA00023203"/>
    </source>
</evidence>
<dbReference type="PANTHER" id="PTHR22629">
    <property type="entry name" value="ARP2/3 COMPLEX 20 KD SUBUNIT"/>
    <property type="match status" value="1"/>
</dbReference>
<evidence type="ECO:0000256" key="6">
    <source>
        <dbReference type="ARBA" id="ARBA00038754"/>
    </source>
</evidence>
<evidence type="ECO:0000256" key="5">
    <source>
        <dbReference type="ARBA" id="ARBA00023212"/>
    </source>
</evidence>
<proteinExistence type="inferred from homology"/>
<dbReference type="PANTHER" id="PTHR22629:SF0">
    <property type="entry name" value="ACTIN-RELATED PROTEIN 2_3 COMPLEX SUBUNIT 4"/>
    <property type="match status" value="1"/>
</dbReference>
<evidence type="ECO:0000256" key="9">
    <source>
        <dbReference type="ARBA" id="ARBA00078066"/>
    </source>
</evidence>
<evidence type="ECO:0000313" key="10">
    <source>
        <dbReference type="EMBL" id="EPQ10110.1"/>
    </source>
</evidence>
<evidence type="ECO:0000313" key="11">
    <source>
        <dbReference type="Proteomes" id="UP000052978"/>
    </source>
</evidence>
<dbReference type="SUPFAM" id="SSF69645">
    <property type="entry name" value="Arp2/3 complex subunits"/>
    <property type="match status" value="1"/>
</dbReference>
<dbReference type="AlphaFoldDB" id="S7N2A0"/>
<dbReference type="Proteomes" id="UP000052978">
    <property type="component" value="Unassembled WGS sequence"/>
</dbReference>
<comment type="subunit">
    <text evidence="6">Component of the Arp2/3 complex composed of ACTR2/ARP2, ACTR3/ARP3, ARPC1B/p41-ARC, ARPC2/p34-ARC, ARPC3/p21-ARC, ARPC4/p20-ARC and ARPC5/p16-ARC.</text>
</comment>
<dbReference type="Pfam" id="PF05856">
    <property type="entry name" value="ARPC4"/>
    <property type="match status" value="1"/>
</dbReference>
<dbReference type="InterPro" id="IPR034666">
    <property type="entry name" value="ARPC2/4"/>
</dbReference>
<comment type="subcellular location">
    <subcellularLocation>
        <location evidence="1">Cytoplasm</location>
        <location evidence="1">Cytoskeleton</location>
    </subcellularLocation>
</comment>
<dbReference type="FunFam" id="3.30.1460.20:FF:000001">
    <property type="entry name" value="Actin-related protein 2/3 complex subunit 4"/>
    <property type="match status" value="1"/>
</dbReference>
<comment type="function">
    <text evidence="7">Actin-binding component of the Arp2/3 complex, a multiprotein complex that mediates actin polymerization upon stimulation by nucleation-promoting factor (NPF). The Arp2/3 complex mediates the formation of branched actin networks in the cytoplasm, providing the force for cell motility. In addition to its role in the cytoplasmic cytoskeleton, the Arp2/3 complex also promotes actin polymerization in the nucleus, thereby regulating gene transcription and repair of damaged DNA. The Arp2/3 complex promotes homologous recombination (HR) repair in response to DNA damage by promoting nuclear actin polymerization, leading to drive motility of double-strand breaks (DSBs).</text>
</comment>
<dbReference type="GO" id="GO:0034314">
    <property type="term" value="P:Arp2/3 complex-mediated actin nucleation"/>
    <property type="evidence" value="ECO:0007669"/>
    <property type="project" value="InterPro"/>
</dbReference>